<evidence type="ECO:0000313" key="3">
    <source>
        <dbReference type="Proteomes" id="UP000184267"/>
    </source>
</evidence>
<name>A0A1M2VHC5_TRAPU</name>
<evidence type="ECO:0000313" key="2">
    <source>
        <dbReference type="EMBL" id="OJT07004.1"/>
    </source>
</evidence>
<dbReference type="Proteomes" id="UP000184267">
    <property type="component" value="Unassembled WGS sequence"/>
</dbReference>
<evidence type="ECO:0000256" key="1">
    <source>
        <dbReference type="SAM" id="MobiDB-lite"/>
    </source>
</evidence>
<organism evidence="2 3">
    <name type="scientific">Trametes pubescens</name>
    <name type="common">White-rot fungus</name>
    <dbReference type="NCBI Taxonomy" id="154538"/>
    <lineage>
        <taxon>Eukaryota</taxon>
        <taxon>Fungi</taxon>
        <taxon>Dikarya</taxon>
        <taxon>Basidiomycota</taxon>
        <taxon>Agaricomycotina</taxon>
        <taxon>Agaricomycetes</taxon>
        <taxon>Polyporales</taxon>
        <taxon>Polyporaceae</taxon>
        <taxon>Trametes</taxon>
    </lineage>
</organism>
<comment type="caution">
    <text evidence="2">The sequence shown here is derived from an EMBL/GenBank/DDBJ whole genome shotgun (WGS) entry which is preliminary data.</text>
</comment>
<protein>
    <submittedName>
        <fullName evidence="2">Uncharacterized protein</fullName>
    </submittedName>
</protein>
<dbReference type="OrthoDB" id="2746456at2759"/>
<dbReference type="EMBL" id="MNAD01001229">
    <property type="protein sequence ID" value="OJT07004.1"/>
    <property type="molecule type" value="Genomic_DNA"/>
</dbReference>
<reference evidence="2 3" key="1">
    <citation type="submission" date="2016-10" db="EMBL/GenBank/DDBJ databases">
        <title>Genome sequence of the basidiomycete white-rot fungus Trametes pubescens.</title>
        <authorList>
            <person name="Makela M.R."/>
            <person name="Granchi Z."/>
            <person name="Peng M."/>
            <person name="De Vries R.P."/>
            <person name="Grigoriev I."/>
            <person name="Riley R."/>
            <person name="Hilden K."/>
        </authorList>
    </citation>
    <scope>NUCLEOTIDE SEQUENCE [LARGE SCALE GENOMIC DNA]</scope>
    <source>
        <strain evidence="2 3">FBCC735</strain>
    </source>
</reference>
<gene>
    <name evidence="2" type="ORF">TRAPUB_2134</name>
</gene>
<accession>A0A1M2VHC5</accession>
<keyword evidence="3" id="KW-1185">Reference proteome</keyword>
<feature type="compositionally biased region" description="Low complexity" evidence="1">
    <location>
        <begin position="20"/>
        <end position="29"/>
    </location>
</feature>
<feature type="region of interest" description="Disordered" evidence="1">
    <location>
        <begin position="1"/>
        <end position="36"/>
    </location>
</feature>
<sequence length="101" mass="10948">MPPLKRRREGDAHECDIPEDPAASAPSQADDAHAGVDSRDGEFWLEDGSIILVLCCTAFRVYRHLLEGQAFIDIVNDLVASADSSTGQSFEGCPLVHLPRA</sequence>
<dbReference type="AlphaFoldDB" id="A0A1M2VHC5"/>
<proteinExistence type="predicted"/>